<dbReference type="Gene3D" id="3.60.110.10">
    <property type="entry name" value="Carbon-nitrogen hydrolase"/>
    <property type="match status" value="1"/>
</dbReference>
<dbReference type="EMBL" id="JACOIJ010000009">
    <property type="protein sequence ID" value="MBD1429245.1"/>
    <property type="molecule type" value="Genomic_DNA"/>
</dbReference>
<dbReference type="Proteomes" id="UP000651271">
    <property type="component" value="Unassembled WGS sequence"/>
</dbReference>
<dbReference type="PANTHER" id="PTHR47799:SF1">
    <property type="entry name" value="OMEGA-AMIDASE YAFV"/>
    <property type="match status" value="1"/>
</dbReference>
<accession>A0ABR7YD98</accession>
<reference evidence="2 3" key="1">
    <citation type="submission" date="2020-08" db="EMBL/GenBank/DDBJ databases">
        <title>Sphingobacterium sp. DN04309 isolated from aquaculture water.</title>
        <authorList>
            <person name="Zhang M."/>
        </authorList>
    </citation>
    <scope>NUCLEOTIDE SEQUENCE [LARGE SCALE GENOMIC DNA]</scope>
    <source>
        <strain evidence="2 3">DN04309</strain>
    </source>
</reference>
<keyword evidence="3" id="KW-1185">Reference proteome</keyword>
<dbReference type="PANTHER" id="PTHR47799">
    <property type="entry name" value="OMEGA-AMIDASE YAFV"/>
    <property type="match status" value="1"/>
</dbReference>
<proteinExistence type="predicted"/>
<protein>
    <submittedName>
        <fullName evidence="2">Amidohydrolase</fullName>
    </submittedName>
</protein>
<evidence type="ECO:0000313" key="3">
    <source>
        <dbReference type="Proteomes" id="UP000651271"/>
    </source>
</evidence>
<gene>
    <name evidence="2" type="ORF">H8B04_06645</name>
</gene>
<organism evidence="2 3">
    <name type="scientific">Sphingobacterium litopenaei</name>
    <dbReference type="NCBI Taxonomy" id="2763500"/>
    <lineage>
        <taxon>Bacteria</taxon>
        <taxon>Pseudomonadati</taxon>
        <taxon>Bacteroidota</taxon>
        <taxon>Sphingobacteriia</taxon>
        <taxon>Sphingobacteriales</taxon>
        <taxon>Sphingobacteriaceae</taxon>
        <taxon>Sphingobacterium</taxon>
    </lineage>
</organism>
<feature type="domain" description="CN hydrolase" evidence="1">
    <location>
        <begin position="4"/>
        <end position="241"/>
    </location>
</feature>
<name>A0ABR7YD98_9SPHI</name>
<dbReference type="InterPro" id="IPR052737">
    <property type="entry name" value="Omega-amidase_YafV"/>
</dbReference>
<dbReference type="SUPFAM" id="SSF56317">
    <property type="entry name" value="Carbon-nitrogen hydrolase"/>
    <property type="match status" value="1"/>
</dbReference>
<dbReference type="InterPro" id="IPR036526">
    <property type="entry name" value="C-N_Hydrolase_sf"/>
</dbReference>
<dbReference type="Pfam" id="PF00795">
    <property type="entry name" value="CN_hydrolase"/>
    <property type="match status" value="1"/>
</dbReference>
<dbReference type="RefSeq" id="WP_165290489.1">
    <property type="nucleotide sequence ID" value="NZ_JACOIJ010000009.1"/>
</dbReference>
<dbReference type="PROSITE" id="PS50263">
    <property type="entry name" value="CN_HYDROLASE"/>
    <property type="match status" value="1"/>
</dbReference>
<comment type="caution">
    <text evidence="2">The sequence shown here is derived from an EMBL/GenBank/DDBJ whole genome shotgun (WGS) entry which is preliminary data.</text>
</comment>
<dbReference type="NCBIfam" id="NF007757">
    <property type="entry name" value="PRK10438.1"/>
    <property type="match status" value="1"/>
</dbReference>
<evidence type="ECO:0000313" key="2">
    <source>
        <dbReference type="EMBL" id="MBD1429245.1"/>
    </source>
</evidence>
<sequence length="263" mass="30587">MEPIKITIFQAYLFWENVEKNLQNLSLRLSSLREKTDLIILPEMFNTGFTTNVEKCAEAMDGMTMRWLYETAKKFECVVAGTLIIQENGNYYNRFVWMSADGSYVHYDKRHLFGMSKENQPSEKDFFTAGKSRIMLQLKGWKICPMICYDLRFPVWSRNAENGYDLLVYTASWPDKRSSHWRALIPARAIENQAYVIGVNRVGHDGNEVYYSGGSMCISPLGDVVYYKPEDEDLYTFTLNPQDLQKARENFPFLQDGDKFSIL</sequence>
<dbReference type="CDD" id="cd07575">
    <property type="entry name" value="Xc-1258_like"/>
    <property type="match status" value="1"/>
</dbReference>
<dbReference type="InterPro" id="IPR003010">
    <property type="entry name" value="C-N_Hydrolase"/>
</dbReference>
<evidence type="ECO:0000259" key="1">
    <source>
        <dbReference type="PROSITE" id="PS50263"/>
    </source>
</evidence>